<evidence type="ECO:0000256" key="4">
    <source>
        <dbReference type="ARBA" id="ARBA00012809"/>
    </source>
</evidence>
<dbReference type="Proteomes" id="UP000676565">
    <property type="component" value="Unassembled WGS sequence"/>
</dbReference>
<evidence type="ECO:0000256" key="7">
    <source>
        <dbReference type="ARBA" id="ARBA00023239"/>
    </source>
</evidence>
<evidence type="ECO:0000256" key="10">
    <source>
        <dbReference type="ARBA" id="ARBA00047838"/>
    </source>
</evidence>
<dbReference type="PANTHER" id="PTHR21235">
    <property type="entry name" value="IMIDAZOLE GLYCEROL PHOSPHATE SYNTHASE SUBUNIT HISF/H IGP SYNTHASE SUBUNIT HISF/H"/>
    <property type="match status" value="1"/>
</dbReference>
<evidence type="ECO:0000313" key="12">
    <source>
        <dbReference type="EMBL" id="MBP3955811.1"/>
    </source>
</evidence>
<dbReference type="InterPro" id="IPR006062">
    <property type="entry name" value="His_biosynth"/>
</dbReference>
<evidence type="ECO:0000256" key="11">
    <source>
        <dbReference type="RuleBase" id="RU003657"/>
    </source>
</evidence>
<dbReference type="InterPro" id="IPR050064">
    <property type="entry name" value="IGPS_HisA/HisF"/>
</dbReference>
<dbReference type="Pfam" id="PF00977">
    <property type="entry name" value="His_biosynth"/>
    <property type="match status" value="1"/>
</dbReference>
<keyword evidence="7 12" id="KW-0456">Lyase</keyword>
<evidence type="ECO:0000313" key="13">
    <source>
        <dbReference type="Proteomes" id="UP000676565"/>
    </source>
</evidence>
<evidence type="ECO:0000256" key="3">
    <source>
        <dbReference type="ARBA" id="ARBA00011152"/>
    </source>
</evidence>
<evidence type="ECO:0000256" key="6">
    <source>
        <dbReference type="ARBA" id="ARBA00023102"/>
    </source>
</evidence>
<evidence type="ECO:0000256" key="5">
    <source>
        <dbReference type="ARBA" id="ARBA00022605"/>
    </source>
</evidence>
<protein>
    <recommendedName>
        <fullName evidence="4">imidazole glycerol-phosphate synthase</fullName>
        <ecNumber evidence="4">4.3.2.10</ecNumber>
    </recommendedName>
    <alternativeName>
        <fullName evidence="9">IGP synthase cyclase subunit</fullName>
    </alternativeName>
</protein>
<organism evidence="12 13">
    <name type="scientific">Gemmata palustris</name>
    <dbReference type="NCBI Taxonomy" id="2822762"/>
    <lineage>
        <taxon>Bacteria</taxon>
        <taxon>Pseudomonadati</taxon>
        <taxon>Planctomycetota</taxon>
        <taxon>Planctomycetia</taxon>
        <taxon>Gemmatales</taxon>
        <taxon>Gemmataceae</taxon>
        <taxon>Gemmata</taxon>
    </lineage>
</organism>
<keyword evidence="13" id="KW-1185">Reference proteome</keyword>
<comment type="function">
    <text evidence="8">IGPS catalyzes the conversion of PRFAR and glutamine to IGP, AICAR and glutamate. The HisF subunit catalyzes the cyclization activity that produces IGP and AICAR from PRFAR using the ammonia provided by the HisH subunit.</text>
</comment>
<dbReference type="EC" id="4.3.2.10" evidence="4"/>
<dbReference type="RefSeq" id="WP_210653871.1">
    <property type="nucleotide sequence ID" value="NZ_JAGKQQ010000001.1"/>
</dbReference>
<dbReference type="PANTHER" id="PTHR21235:SF2">
    <property type="entry name" value="IMIDAZOLE GLYCEROL PHOSPHATE SYNTHASE HISHF"/>
    <property type="match status" value="1"/>
</dbReference>
<name>A0ABS5BQ77_9BACT</name>
<evidence type="ECO:0000256" key="2">
    <source>
        <dbReference type="ARBA" id="ARBA00009667"/>
    </source>
</evidence>
<comment type="caution">
    <text evidence="12">The sequence shown here is derived from an EMBL/GenBank/DDBJ whole genome shotgun (WGS) entry which is preliminary data.</text>
</comment>
<comment type="similarity">
    <text evidence="2 11">Belongs to the HisA/HisF family.</text>
</comment>
<comment type="pathway">
    <text evidence="1">Amino-acid biosynthesis; L-histidine biosynthesis; L-histidine from 5-phospho-alpha-D-ribose 1-diphosphate: step 5/9.</text>
</comment>
<evidence type="ECO:0000256" key="9">
    <source>
        <dbReference type="ARBA" id="ARBA00030264"/>
    </source>
</evidence>
<gene>
    <name evidence="12" type="primary">hisF</name>
    <name evidence="12" type="ORF">J8F10_11000</name>
</gene>
<evidence type="ECO:0000256" key="1">
    <source>
        <dbReference type="ARBA" id="ARBA00005091"/>
    </source>
</evidence>
<dbReference type="CDD" id="cd04731">
    <property type="entry name" value="HisF"/>
    <property type="match status" value="1"/>
</dbReference>
<reference evidence="12 13" key="1">
    <citation type="submission" date="2021-04" db="EMBL/GenBank/DDBJ databases">
        <authorList>
            <person name="Ivanova A."/>
        </authorList>
    </citation>
    <scope>NUCLEOTIDE SEQUENCE [LARGE SCALE GENOMIC DNA]</scope>
    <source>
        <strain evidence="12 13">G18</strain>
    </source>
</reference>
<dbReference type="InterPro" id="IPR011060">
    <property type="entry name" value="RibuloseP-bd_barrel"/>
</dbReference>
<dbReference type="Gene3D" id="3.20.20.70">
    <property type="entry name" value="Aldolase class I"/>
    <property type="match status" value="1"/>
</dbReference>
<comment type="catalytic activity">
    <reaction evidence="10">
        <text>5-[(5-phospho-1-deoxy-D-ribulos-1-ylimino)methylamino]-1-(5-phospho-beta-D-ribosyl)imidazole-4-carboxamide + L-glutamine = D-erythro-1-(imidazol-4-yl)glycerol 3-phosphate + 5-amino-1-(5-phospho-beta-D-ribosyl)imidazole-4-carboxamide + L-glutamate + H(+)</text>
        <dbReference type="Rhea" id="RHEA:24793"/>
        <dbReference type="ChEBI" id="CHEBI:15378"/>
        <dbReference type="ChEBI" id="CHEBI:29985"/>
        <dbReference type="ChEBI" id="CHEBI:58278"/>
        <dbReference type="ChEBI" id="CHEBI:58359"/>
        <dbReference type="ChEBI" id="CHEBI:58475"/>
        <dbReference type="ChEBI" id="CHEBI:58525"/>
        <dbReference type="EC" id="4.3.2.10"/>
    </reaction>
</comment>
<dbReference type="InterPro" id="IPR013785">
    <property type="entry name" value="Aldolase_TIM"/>
</dbReference>
<keyword evidence="5 11" id="KW-0028">Amino-acid biosynthesis</keyword>
<proteinExistence type="inferred from homology"/>
<keyword evidence="6 11" id="KW-0368">Histidine biosynthesis</keyword>
<accession>A0ABS5BQ77</accession>
<dbReference type="EMBL" id="JAGKQQ010000001">
    <property type="protein sequence ID" value="MBP3955811.1"/>
    <property type="molecule type" value="Genomic_DNA"/>
</dbReference>
<dbReference type="InterPro" id="IPR004651">
    <property type="entry name" value="HisF"/>
</dbReference>
<dbReference type="SUPFAM" id="SSF51366">
    <property type="entry name" value="Ribulose-phoshate binding barrel"/>
    <property type="match status" value="1"/>
</dbReference>
<evidence type="ECO:0000256" key="8">
    <source>
        <dbReference type="ARBA" id="ARBA00025475"/>
    </source>
</evidence>
<sequence>MIRIIPRLDIKGPNLVKGIRLEGLRVLGRPEQFARHYYEAGADELLYMDAVASLYGRNSLLDIVSRTAREVFIPLTVGGGLRSLDDIRAVLRAGADKVSLNTAAVRRPELVREAARAFGSSTIVISVEAIRQPDGSYHAYTDCGREETGLDAVAWAVRAVELGAGEVLVTSVDREGTGKGFDMELTRRIAEAVPVPVVASGGAGSPAHVSAVINGAGASAVCLASLLHYRAVRELPHQEQGTEGNLEFLRRGASSVTGATLGAVKEHLAEQGIDCRHVLV</sequence>
<comment type="subunit">
    <text evidence="3">Heterodimer of HisH and HisF.</text>
</comment>
<dbReference type="GO" id="GO:0016829">
    <property type="term" value="F:lyase activity"/>
    <property type="evidence" value="ECO:0007669"/>
    <property type="project" value="UniProtKB-KW"/>
</dbReference>